<reference evidence="1" key="2">
    <citation type="submission" date="2023-06" db="EMBL/GenBank/DDBJ databases">
        <authorList>
            <consortium name="Lawrence Berkeley National Laboratory"/>
            <person name="Haridas S."/>
            <person name="Hensen N."/>
            <person name="Bonometti L."/>
            <person name="Westerberg I."/>
            <person name="Brannstrom I.O."/>
            <person name="Guillou S."/>
            <person name="Cros-Aarteil S."/>
            <person name="Calhoun S."/>
            <person name="Kuo A."/>
            <person name="Mondo S."/>
            <person name="Pangilinan J."/>
            <person name="Riley R."/>
            <person name="Labutti K."/>
            <person name="Andreopoulos B."/>
            <person name="Lipzen A."/>
            <person name="Chen C."/>
            <person name="Yanf M."/>
            <person name="Daum C."/>
            <person name="Ng V."/>
            <person name="Clum A."/>
            <person name="Steindorff A."/>
            <person name="Ohm R."/>
            <person name="Martin F."/>
            <person name="Silar P."/>
            <person name="Natvig D."/>
            <person name="Lalanne C."/>
            <person name="Gautier V."/>
            <person name="Ament-Velasquez S.L."/>
            <person name="Kruys A."/>
            <person name="Hutchinson M.I."/>
            <person name="Powell A.J."/>
            <person name="Barry K."/>
            <person name="Miller A.N."/>
            <person name="Grigoriev I.V."/>
            <person name="Debuchy R."/>
            <person name="Gladieux P."/>
            <person name="Thoren M.H."/>
            <person name="Johannesson H."/>
        </authorList>
    </citation>
    <scope>NUCLEOTIDE SEQUENCE</scope>
    <source>
        <strain evidence="1">CBS 118394</strain>
    </source>
</reference>
<evidence type="ECO:0000313" key="1">
    <source>
        <dbReference type="EMBL" id="KAK3314059.1"/>
    </source>
</evidence>
<dbReference type="InterPro" id="IPR021986">
    <property type="entry name" value="Spherulin4"/>
</dbReference>
<sequence>MASRPATPPPCVVMPLYIYPLTETTWKPLYEAIEAHPYIDFLVIVNPNSGPGDGPLPGADYEREVPKLNAFRNVRTVGYIRIDYCRRPLQEVCAEVQRYANWKGLYEGLYVEGIFVDESPNHFSDQRQAYLKGLTEFIKNGAASDGLCGERWVIHNPGTPPEGTLEQFGCPDIICACEEPYHKYCRPDVQHRLDFYHVDFERNALLISGIGHHEIEDAVEGMCGRGRYIFATDLVDNFYESFGQSWERFVRAVAAGKKRRDCC</sequence>
<dbReference type="Proteomes" id="UP001283341">
    <property type="component" value="Unassembled WGS sequence"/>
</dbReference>
<reference evidence="1" key="1">
    <citation type="journal article" date="2023" name="Mol. Phylogenet. Evol.">
        <title>Genome-scale phylogeny and comparative genomics of the fungal order Sordariales.</title>
        <authorList>
            <person name="Hensen N."/>
            <person name="Bonometti L."/>
            <person name="Westerberg I."/>
            <person name="Brannstrom I.O."/>
            <person name="Guillou S."/>
            <person name="Cros-Aarteil S."/>
            <person name="Calhoun S."/>
            <person name="Haridas S."/>
            <person name="Kuo A."/>
            <person name="Mondo S."/>
            <person name="Pangilinan J."/>
            <person name="Riley R."/>
            <person name="LaButti K."/>
            <person name="Andreopoulos B."/>
            <person name="Lipzen A."/>
            <person name="Chen C."/>
            <person name="Yan M."/>
            <person name="Daum C."/>
            <person name="Ng V."/>
            <person name="Clum A."/>
            <person name="Steindorff A."/>
            <person name="Ohm R.A."/>
            <person name="Martin F."/>
            <person name="Silar P."/>
            <person name="Natvig D.O."/>
            <person name="Lalanne C."/>
            <person name="Gautier V."/>
            <person name="Ament-Velasquez S.L."/>
            <person name="Kruys A."/>
            <person name="Hutchinson M.I."/>
            <person name="Powell A.J."/>
            <person name="Barry K."/>
            <person name="Miller A.N."/>
            <person name="Grigoriev I.V."/>
            <person name="Debuchy R."/>
            <person name="Gladieux P."/>
            <person name="Hiltunen Thoren M."/>
            <person name="Johannesson H."/>
        </authorList>
    </citation>
    <scope>NUCLEOTIDE SEQUENCE</scope>
    <source>
        <strain evidence="1">CBS 118394</strain>
    </source>
</reference>
<dbReference type="EMBL" id="JAUEDM010000007">
    <property type="protein sequence ID" value="KAK3314059.1"/>
    <property type="molecule type" value="Genomic_DNA"/>
</dbReference>
<dbReference type="PANTHER" id="PTHR35040:SF8">
    <property type="entry name" value="SURFACE PROTEIN, PUTATIVE (AFU_ORTHOLOGUE AFUA_4G14085)-RELATED"/>
    <property type="match status" value="1"/>
</dbReference>
<accession>A0AAE0M0W7</accession>
<gene>
    <name evidence="1" type="ORF">B0H66DRAFT_483959</name>
</gene>
<name>A0AAE0M0W7_9PEZI</name>
<dbReference type="Pfam" id="PF12138">
    <property type="entry name" value="Spherulin4"/>
    <property type="match status" value="1"/>
</dbReference>
<dbReference type="AlphaFoldDB" id="A0AAE0M0W7"/>
<protein>
    <submittedName>
        <fullName evidence="1">Cell surface protein</fullName>
    </submittedName>
</protein>
<keyword evidence="2" id="KW-1185">Reference proteome</keyword>
<dbReference type="PANTHER" id="PTHR35040">
    <property type="match status" value="1"/>
</dbReference>
<organism evidence="1 2">
    <name type="scientific">Apodospora peruviana</name>
    <dbReference type="NCBI Taxonomy" id="516989"/>
    <lineage>
        <taxon>Eukaryota</taxon>
        <taxon>Fungi</taxon>
        <taxon>Dikarya</taxon>
        <taxon>Ascomycota</taxon>
        <taxon>Pezizomycotina</taxon>
        <taxon>Sordariomycetes</taxon>
        <taxon>Sordariomycetidae</taxon>
        <taxon>Sordariales</taxon>
        <taxon>Lasiosphaeriaceae</taxon>
        <taxon>Apodospora</taxon>
    </lineage>
</organism>
<proteinExistence type="predicted"/>
<comment type="caution">
    <text evidence="1">The sequence shown here is derived from an EMBL/GenBank/DDBJ whole genome shotgun (WGS) entry which is preliminary data.</text>
</comment>
<evidence type="ECO:0000313" key="2">
    <source>
        <dbReference type="Proteomes" id="UP001283341"/>
    </source>
</evidence>